<evidence type="ECO:0000256" key="3">
    <source>
        <dbReference type="ARBA" id="ARBA00012729"/>
    </source>
</evidence>
<gene>
    <name evidence="14" type="ORF">PG994_015153</name>
</gene>
<dbReference type="EMBL" id="JAQQWL010000016">
    <property type="protein sequence ID" value="KAK8038386.1"/>
    <property type="molecule type" value="Genomic_DNA"/>
</dbReference>
<evidence type="ECO:0000256" key="12">
    <source>
        <dbReference type="RuleBase" id="RU004453"/>
    </source>
</evidence>
<keyword evidence="4" id="KW-0964">Secreted</keyword>
<keyword evidence="6 11" id="KW-0378">Hydrolase</keyword>
<keyword evidence="10" id="KW-0624">Polysaccharide degradation</keyword>
<evidence type="ECO:0000256" key="2">
    <source>
        <dbReference type="ARBA" id="ARBA00004613"/>
    </source>
</evidence>
<dbReference type="PANTHER" id="PTHR45708">
    <property type="entry name" value="ENDOCHITINASE"/>
    <property type="match status" value="1"/>
</dbReference>
<evidence type="ECO:0000259" key="13">
    <source>
        <dbReference type="PROSITE" id="PS51910"/>
    </source>
</evidence>
<comment type="catalytic activity">
    <reaction evidence="1">
        <text>Random endo-hydrolysis of N-acetyl-beta-D-glucosaminide (1-&gt;4)-beta-linkages in chitin and chitodextrins.</text>
        <dbReference type="EC" id="3.2.1.14"/>
    </reaction>
</comment>
<protein>
    <recommendedName>
        <fullName evidence="3">chitinase</fullName>
        <ecNumber evidence="3">3.2.1.14</ecNumber>
    </recommendedName>
</protein>
<dbReference type="GO" id="GO:0016787">
    <property type="term" value="F:hydrolase activity"/>
    <property type="evidence" value="ECO:0007669"/>
    <property type="project" value="UniProtKB-KW"/>
</dbReference>
<evidence type="ECO:0000313" key="14">
    <source>
        <dbReference type="EMBL" id="KAK8038386.1"/>
    </source>
</evidence>
<keyword evidence="15" id="KW-1185">Reference proteome</keyword>
<proteinExistence type="inferred from homology"/>
<comment type="subcellular location">
    <subcellularLocation>
        <location evidence="2">Secreted</location>
    </subcellularLocation>
</comment>
<evidence type="ECO:0000256" key="5">
    <source>
        <dbReference type="ARBA" id="ARBA00022669"/>
    </source>
</evidence>
<keyword evidence="9 11" id="KW-0326">Glycosidase</keyword>
<evidence type="ECO:0000256" key="10">
    <source>
        <dbReference type="ARBA" id="ARBA00023326"/>
    </source>
</evidence>
<dbReference type="EC" id="3.2.1.14" evidence="3"/>
<dbReference type="PROSITE" id="PS01095">
    <property type="entry name" value="GH18_1"/>
    <property type="match status" value="1"/>
</dbReference>
<evidence type="ECO:0000256" key="11">
    <source>
        <dbReference type="RuleBase" id="RU000489"/>
    </source>
</evidence>
<evidence type="ECO:0000313" key="15">
    <source>
        <dbReference type="Proteomes" id="UP001480595"/>
    </source>
</evidence>
<accession>A0ABR1SVM3</accession>
<evidence type="ECO:0000256" key="7">
    <source>
        <dbReference type="ARBA" id="ARBA00023024"/>
    </source>
</evidence>
<dbReference type="PANTHER" id="PTHR45708:SF49">
    <property type="entry name" value="ENDOCHITINASE"/>
    <property type="match status" value="1"/>
</dbReference>
<evidence type="ECO:0000256" key="4">
    <source>
        <dbReference type="ARBA" id="ARBA00022525"/>
    </source>
</evidence>
<dbReference type="SUPFAM" id="SSF51445">
    <property type="entry name" value="(Trans)glycosidases"/>
    <property type="match status" value="1"/>
</dbReference>
<dbReference type="InterPro" id="IPR050542">
    <property type="entry name" value="Glycosyl_Hydrlase18_Chitinase"/>
</dbReference>
<dbReference type="Gene3D" id="3.20.20.80">
    <property type="entry name" value="Glycosidases"/>
    <property type="match status" value="1"/>
</dbReference>
<reference evidence="14 15" key="1">
    <citation type="submission" date="2023-01" db="EMBL/GenBank/DDBJ databases">
        <title>Analysis of 21 Apiospora genomes using comparative genomics revels a genus with tremendous synthesis potential of carbohydrate active enzymes and secondary metabolites.</title>
        <authorList>
            <person name="Sorensen T."/>
        </authorList>
    </citation>
    <scope>NUCLEOTIDE SEQUENCE [LARGE SCALE GENOMIC DNA]</scope>
    <source>
        <strain evidence="14 15">CBS 135458</strain>
    </source>
</reference>
<evidence type="ECO:0000256" key="6">
    <source>
        <dbReference type="ARBA" id="ARBA00022801"/>
    </source>
</evidence>
<dbReference type="GeneID" id="92099625"/>
<keyword evidence="8" id="KW-0119">Carbohydrate metabolism</keyword>
<name>A0ABR1SVM3_9PEZI</name>
<dbReference type="InterPro" id="IPR001223">
    <property type="entry name" value="Glyco_hydro18_cat"/>
</dbReference>
<dbReference type="RefSeq" id="XP_066708238.1">
    <property type="nucleotide sequence ID" value="XM_066866562.1"/>
</dbReference>
<evidence type="ECO:0000256" key="9">
    <source>
        <dbReference type="ARBA" id="ARBA00023295"/>
    </source>
</evidence>
<keyword evidence="5" id="KW-0147">Chitin-binding</keyword>
<comment type="caution">
    <text evidence="14">The sequence shown here is derived from an EMBL/GenBank/DDBJ whole genome shotgun (WGS) entry which is preliminary data.</text>
</comment>
<sequence>MSGSRQEGLFEHWRRHRPILLAHQPRCGDVGRHLVEPFRTRGNIDHDLRPFGDVTLDGFDFNIESGESDTFKYLGTSLREKFGSDPSRQYYLSAAPQCPFPDRSTPMDLVNLTDFVWVQFYNNPPCQIGSDGFHSSLRQWSSELPAGSRLYVGAPGYEAASPDTYNTAILSPSHMQGIVRDVVSLNLPNIGGLMFWDGPESLANSEGGGKSIVDYGKAGMRT</sequence>
<dbReference type="PROSITE" id="PS51910">
    <property type="entry name" value="GH18_2"/>
    <property type="match status" value="1"/>
</dbReference>
<keyword evidence="7" id="KW-0146">Chitin degradation</keyword>
<dbReference type="InterPro" id="IPR017853">
    <property type="entry name" value="GH"/>
</dbReference>
<dbReference type="Pfam" id="PF00704">
    <property type="entry name" value="Glyco_hydro_18"/>
    <property type="match status" value="1"/>
</dbReference>
<feature type="domain" description="GH18" evidence="13">
    <location>
        <begin position="1"/>
        <end position="222"/>
    </location>
</feature>
<organism evidence="14 15">
    <name type="scientific">Apiospora phragmitis</name>
    <dbReference type="NCBI Taxonomy" id="2905665"/>
    <lineage>
        <taxon>Eukaryota</taxon>
        <taxon>Fungi</taxon>
        <taxon>Dikarya</taxon>
        <taxon>Ascomycota</taxon>
        <taxon>Pezizomycotina</taxon>
        <taxon>Sordariomycetes</taxon>
        <taxon>Xylariomycetidae</taxon>
        <taxon>Amphisphaeriales</taxon>
        <taxon>Apiosporaceae</taxon>
        <taxon>Apiospora</taxon>
    </lineage>
</organism>
<dbReference type="Proteomes" id="UP001480595">
    <property type="component" value="Unassembled WGS sequence"/>
</dbReference>
<evidence type="ECO:0000256" key="1">
    <source>
        <dbReference type="ARBA" id="ARBA00000822"/>
    </source>
</evidence>
<evidence type="ECO:0000256" key="8">
    <source>
        <dbReference type="ARBA" id="ARBA00023277"/>
    </source>
</evidence>
<dbReference type="InterPro" id="IPR001579">
    <property type="entry name" value="Glyco_hydro_18_chit_AS"/>
</dbReference>
<comment type="similarity">
    <text evidence="12">Belongs to the glycosyl hydrolase 18 family.</text>
</comment>